<evidence type="ECO:0000259" key="9">
    <source>
        <dbReference type="PROSITE" id="PS51387"/>
    </source>
</evidence>
<keyword evidence="7" id="KW-0411">Iron-sulfur</keyword>
<feature type="domain" description="FAD-binding PCMH-type" evidence="9">
    <location>
        <begin position="58"/>
        <end position="286"/>
    </location>
</feature>
<dbReference type="InterPro" id="IPR016164">
    <property type="entry name" value="FAD-linked_Oxase-like_C"/>
</dbReference>
<dbReference type="GO" id="GO:0008720">
    <property type="term" value="F:D-lactate dehydrogenase (NAD+) activity"/>
    <property type="evidence" value="ECO:0007669"/>
    <property type="project" value="TreeGrafter"/>
</dbReference>
<dbReference type="Gene3D" id="3.30.70.2740">
    <property type="match status" value="1"/>
</dbReference>
<dbReference type="InterPro" id="IPR016167">
    <property type="entry name" value="FAD-bd_PCMH_sub1"/>
</dbReference>
<dbReference type="Pfam" id="PF01565">
    <property type="entry name" value="FAD_binding_4"/>
    <property type="match status" value="1"/>
</dbReference>
<evidence type="ECO:0000256" key="6">
    <source>
        <dbReference type="ARBA" id="ARBA00023004"/>
    </source>
</evidence>
<evidence type="ECO:0000256" key="1">
    <source>
        <dbReference type="ARBA" id="ARBA00001974"/>
    </source>
</evidence>
<evidence type="ECO:0000256" key="3">
    <source>
        <dbReference type="ARBA" id="ARBA00022723"/>
    </source>
</evidence>
<dbReference type="PROSITE" id="PS51387">
    <property type="entry name" value="FAD_PCMH"/>
    <property type="match status" value="1"/>
</dbReference>
<dbReference type="InterPro" id="IPR016169">
    <property type="entry name" value="FAD-bd_PCMH_sub2"/>
</dbReference>
<evidence type="ECO:0000256" key="7">
    <source>
        <dbReference type="ARBA" id="ARBA00023014"/>
    </source>
</evidence>
<keyword evidence="2" id="KW-0285">Flavoprotein</keyword>
<keyword evidence="3" id="KW-0479">Metal-binding</keyword>
<dbReference type="InterPro" id="IPR036318">
    <property type="entry name" value="FAD-bd_PCMH-like_sf"/>
</dbReference>
<keyword evidence="6" id="KW-0408">Iron</keyword>
<dbReference type="Pfam" id="PF02754">
    <property type="entry name" value="CCG"/>
    <property type="match status" value="1"/>
</dbReference>
<dbReference type="SUPFAM" id="SSF56176">
    <property type="entry name" value="FAD-binding/transporter-associated domain-like"/>
    <property type="match status" value="1"/>
</dbReference>
<dbReference type="SUPFAM" id="SSF46548">
    <property type="entry name" value="alpha-helical ferredoxin"/>
    <property type="match status" value="1"/>
</dbReference>
<dbReference type="Proteomes" id="UP000192917">
    <property type="component" value="Unassembled WGS sequence"/>
</dbReference>
<comment type="cofactor">
    <cofactor evidence="1">
        <name>FAD</name>
        <dbReference type="ChEBI" id="CHEBI:57692"/>
    </cofactor>
</comment>
<dbReference type="InterPro" id="IPR017896">
    <property type="entry name" value="4Fe4S_Fe-S-bd"/>
</dbReference>
<feature type="compositionally biased region" description="Basic and acidic residues" evidence="8">
    <location>
        <begin position="752"/>
        <end position="764"/>
    </location>
</feature>
<gene>
    <name evidence="10" type="ORF">SAMN05428998_13117</name>
</gene>
<dbReference type="InterPro" id="IPR004113">
    <property type="entry name" value="FAD-bd_oxidored_4_C"/>
</dbReference>
<dbReference type="GO" id="GO:0004458">
    <property type="term" value="F:D-lactate dehydrogenase (cytochrome) activity"/>
    <property type="evidence" value="ECO:0007669"/>
    <property type="project" value="TreeGrafter"/>
</dbReference>
<evidence type="ECO:0000256" key="4">
    <source>
        <dbReference type="ARBA" id="ARBA00022827"/>
    </source>
</evidence>
<dbReference type="PANTHER" id="PTHR11748:SF119">
    <property type="entry name" value="D-2-HYDROXYGLUTARATE DEHYDROGENASE"/>
    <property type="match status" value="1"/>
</dbReference>
<dbReference type="PROSITE" id="PS00198">
    <property type="entry name" value="4FE4S_FER_1"/>
    <property type="match status" value="1"/>
</dbReference>
<dbReference type="InterPro" id="IPR004017">
    <property type="entry name" value="Cys_rich_dom"/>
</dbReference>
<evidence type="ECO:0000313" key="11">
    <source>
        <dbReference type="Proteomes" id="UP000192917"/>
    </source>
</evidence>
<dbReference type="InterPro" id="IPR006094">
    <property type="entry name" value="Oxid_FAD_bind_N"/>
</dbReference>
<dbReference type="Gene3D" id="1.10.1060.10">
    <property type="entry name" value="Alpha-helical ferredoxin"/>
    <property type="match status" value="1"/>
</dbReference>
<reference evidence="10 11" key="1">
    <citation type="submission" date="2017-04" db="EMBL/GenBank/DDBJ databases">
        <authorList>
            <person name="Afonso C.L."/>
            <person name="Miller P.J."/>
            <person name="Scott M.A."/>
            <person name="Spackman E."/>
            <person name="Goraichik I."/>
            <person name="Dimitrov K.M."/>
            <person name="Suarez D.L."/>
            <person name="Swayne D.E."/>
        </authorList>
    </citation>
    <scope>NUCLEOTIDE SEQUENCE [LARGE SCALE GENOMIC DNA]</scope>
    <source>
        <strain evidence="10 11">USBA 355</strain>
    </source>
</reference>
<dbReference type="Gene3D" id="3.30.465.10">
    <property type="match status" value="1"/>
</dbReference>
<dbReference type="GO" id="GO:0051536">
    <property type="term" value="F:iron-sulfur cluster binding"/>
    <property type="evidence" value="ECO:0007669"/>
    <property type="project" value="UniProtKB-KW"/>
</dbReference>
<dbReference type="Gene3D" id="3.30.43.10">
    <property type="entry name" value="Uridine Diphospho-n-acetylenolpyruvylglucosamine Reductase, domain 2"/>
    <property type="match status" value="1"/>
</dbReference>
<dbReference type="Pfam" id="PF02913">
    <property type="entry name" value="FAD-oxidase_C"/>
    <property type="match status" value="1"/>
</dbReference>
<dbReference type="InterPro" id="IPR009051">
    <property type="entry name" value="Helical_ferredxn"/>
</dbReference>
<dbReference type="GO" id="GO:1903457">
    <property type="term" value="P:lactate catabolic process"/>
    <property type="evidence" value="ECO:0007669"/>
    <property type="project" value="TreeGrafter"/>
</dbReference>
<dbReference type="InterPro" id="IPR016171">
    <property type="entry name" value="Vanillyl_alc_oxidase_C-sub2"/>
</dbReference>
<dbReference type="AlphaFoldDB" id="A0A1Y6CLT8"/>
<dbReference type="EMBL" id="FWZX01000031">
    <property type="protein sequence ID" value="SMF72415.1"/>
    <property type="molecule type" value="Genomic_DNA"/>
</dbReference>
<evidence type="ECO:0000256" key="8">
    <source>
        <dbReference type="SAM" id="MobiDB-lite"/>
    </source>
</evidence>
<feature type="region of interest" description="Disordered" evidence="8">
    <location>
        <begin position="1"/>
        <end position="24"/>
    </location>
</feature>
<dbReference type="SUPFAM" id="SSF55103">
    <property type="entry name" value="FAD-linked oxidases, C-terminal domain"/>
    <property type="match status" value="1"/>
</dbReference>
<keyword evidence="4" id="KW-0274">FAD</keyword>
<sequence length="1033" mass="113298">MPLDDSGRTQPRPDSRPDSRDRPVDADALAAALAEAIEGEVRFDQQARSLYSTDASNYRQIPVGVVLPKSRKDVIRTVEACRRFGAAITSRGGGTSLAGQSCNAAVIIDFSKYLNRILALDGERREAWVEPGVVLDDLRDAAAEQGLTFGPDPSTHNHNTLGGMIGNNSCGVHSVMAGRTADNVLELEVLTYDGTILTVGATDEVTLRRLSRQDDRTGVIYRSLAALRDRHAEQVRARYPDIPRRVSGYNLDELLPEKGFQVARALVGSEGTCVVVLRARLRLVPLPKVHSLVILGFHDVYQAADSVPRILEHGPTGLEGLDDKLVLYMKAKGLHPSDAELLPEGGGWLLVEFGGDDKDEAQAKAKKLIEALGAGEAAKGDGPPWGKLIEEDWQAAKIWEVRKAGLAATAHVPMMGETHPGWEDAAVPPDKVGAYLRDFRRLLDAFGYDCSLYGHFGDGCIHCRIDFDFGSLGGVQDYLAFIDRAAELVVGYGGSISGEHGDGQARAALLETMYGPALIEAFRTFKSIWDPDGRMNPGKVVDAYRPDENLRQGPDYRPWIAETAFAYPEDQGDFARAAGRCVGVGECRRHDSGTMCPSYRATREEAWSTRGRARLLFEMMRGDHEPDRWQSEATREALDFCLACKACKNECPVNVDMATYKAEFMHHHYRGRLRPRDAYAMGLIWWWARAASAAPGLANAVMQSPALGGLAKRIGGIAPERELPRFASPSFRDWFRGARLRRPTPGRCGGPTRERVMGHADSPRHSASSFANRAPGGGHAAEAASLNPMGRARAQHPPRVLLWPDTFNGYFTSGPLKAAAQVLSDAGFQVSIPERPLCCGRPLYAVGMLGLARRLWRRTLETLEPEIRDDVPVVLVEPSCASAFRDELPNLFPHDPDARRLSKQSYLLSEFLEREDYRPPRLEGRAVVHGHCHHRAVVQMDAEVAVLKRLGLDATVLDDGCCGMAGDFGFRRKSYPVSVQVAETGFLPAVRETPADSLLIANGFSCREQARQLCGRTPLSLPEVLLKAIEAER</sequence>
<evidence type="ECO:0000256" key="5">
    <source>
        <dbReference type="ARBA" id="ARBA00023002"/>
    </source>
</evidence>
<evidence type="ECO:0000256" key="2">
    <source>
        <dbReference type="ARBA" id="ARBA00022630"/>
    </source>
</evidence>
<dbReference type="STRING" id="560819.SAMN05428998_13117"/>
<organism evidence="10 11">
    <name type="scientific">Tistlia consotensis USBA 355</name>
    <dbReference type="NCBI Taxonomy" id="560819"/>
    <lineage>
        <taxon>Bacteria</taxon>
        <taxon>Pseudomonadati</taxon>
        <taxon>Pseudomonadota</taxon>
        <taxon>Alphaproteobacteria</taxon>
        <taxon>Rhodospirillales</taxon>
        <taxon>Rhodovibrionaceae</taxon>
        <taxon>Tistlia</taxon>
    </lineage>
</organism>
<dbReference type="Gene3D" id="1.10.45.10">
    <property type="entry name" value="Vanillyl-alcohol Oxidase, Chain A, domain 4"/>
    <property type="match status" value="1"/>
</dbReference>
<protein>
    <submittedName>
        <fullName evidence="10">FAD/FMN-containing dehydrogenase</fullName>
    </submittedName>
</protein>
<dbReference type="InterPro" id="IPR016166">
    <property type="entry name" value="FAD-bd_PCMH"/>
</dbReference>
<keyword evidence="5" id="KW-0560">Oxidoreductase</keyword>
<name>A0A1Y6CLT8_9PROT</name>
<feature type="region of interest" description="Disordered" evidence="8">
    <location>
        <begin position="742"/>
        <end position="783"/>
    </location>
</feature>
<keyword evidence="11" id="KW-1185">Reference proteome</keyword>
<dbReference type="Pfam" id="PF13183">
    <property type="entry name" value="Fer4_8"/>
    <property type="match status" value="1"/>
</dbReference>
<accession>A0A1Y6CLT8</accession>
<evidence type="ECO:0000313" key="10">
    <source>
        <dbReference type="EMBL" id="SMF72415.1"/>
    </source>
</evidence>
<dbReference type="RefSeq" id="WP_085125672.1">
    <property type="nucleotide sequence ID" value="NZ_FWZX01000031.1"/>
</dbReference>
<dbReference type="GO" id="GO:0046872">
    <property type="term" value="F:metal ion binding"/>
    <property type="evidence" value="ECO:0007669"/>
    <property type="project" value="UniProtKB-KW"/>
</dbReference>
<proteinExistence type="predicted"/>
<dbReference type="PANTHER" id="PTHR11748">
    <property type="entry name" value="D-LACTATE DEHYDROGENASE"/>
    <property type="match status" value="1"/>
</dbReference>
<dbReference type="InterPro" id="IPR017900">
    <property type="entry name" value="4Fe4S_Fe_S_CS"/>
</dbReference>
<dbReference type="GO" id="GO:0071949">
    <property type="term" value="F:FAD binding"/>
    <property type="evidence" value="ECO:0007669"/>
    <property type="project" value="InterPro"/>
</dbReference>